<protein>
    <recommendedName>
        <fullName evidence="2">DNA ligase (ATP)</fullName>
        <ecNumber evidence="2">6.5.1.1</ecNumber>
    </recommendedName>
</protein>
<evidence type="ECO:0000256" key="4">
    <source>
        <dbReference type="ARBA" id="ARBA00034003"/>
    </source>
</evidence>
<dbReference type="GO" id="GO:0003910">
    <property type="term" value="F:DNA ligase (ATP) activity"/>
    <property type="evidence" value="ECO:0007669"/>
    <property type="project" value="UniProtKB-EC"/>
</dbReference>
<dbReference type="EC" id="6.5.1.1" evidence="2"/>
<dbReference type="CDD" id="cd07906">
    <property type="entry name" value="Adenylation_DNA_ligase_LigD_LigC"/>
    <property type="match status" value="1"/>
</dbReference>
<evidence type="ECO:0000313" key="9">
    <source>
        <dbReference type="Proteomes" id="UP000306740"/>
    </source>
</evidence>
<proteinExistence type="inferred from homology"/>
<feature type="compositionally biased region" description="Basic and acidic residues" evidence="5">
    <location>
        <begin position="309"/>
        <end position="329"/>
    </location>
</feature>
<comment type="caution">
    <text evidence="8">The sequence shown here is derived from an EMBL/GenBank/DDBJ whole genome shotgun (WGS) entry which is preliminary data.</text>
</comment>
<dbReference type="Gene3D" id="3.30.470.30">
    <property type="entry name" value="DNA ligase/mRNA capping enzyme"/>
    <property type="match status" value="1"/>
</dbReference>
<evidence type="ECO:0000256" key="5">
    <source>
        <dbReference type="SAM" id="MobiDB-lite"/>
    </source>
</evidence>
<dbReference type="OrthoDB" id="9802472at2"/>
<dbReference type="SUPFAM" id="SSF56091">
    <property type="entry name" value="DNA ligase/mRNA capping enzyme, catalytic domain"/>
    <property type="match status" value="1"/>
</dbReference>
<dbReference type="PANTHER" id="PTHR45674">
    <property type="entry name" value="DNA LIGASE 1/3 FAMILY MEMBER"/>
    <property type="match status" value="1"/>
</dbReference>
<dbReference type="InterPro" id="IPR016059">
    <property type="entry name" value="DNA_ligase_ATP-dep_CS"/>
</dbReference>
<evidence type="ECO:0000313" key="7">
    <source>
        <dbReference type="EMBL" id="TNC47031.1"/>
    </source>
</evidence>
<dbReference type="InterPro" id="IPR012310">
    <property type="entry name" value="DNA_ligase_ATP-dep_cent"/>
</dbReference>
<evidence type="ECO:0000313" key="8">
    <source>
        <dbReference type="EMBL" id="TNC47844.1"/>
    </source>
</evidence>
<evidence type="ECO:0000259" key="6">
    <source>
        <dbReference type="PROSITE" id="PS50160"/>
    </source>
</evidence>
<dbReference type="InterPro" id="IPR050191">
    <property type="entry name" value="ATP-dep_DNA_ligase"/>
</dbReference>
<dbReference type="AlphaFoldDB" id="A0A5C4MUR4"/>
<evidence type="ECO:0000256" key="2">
    <source>
        <dbReference type="ARBA" id="ARBA00012727"/>
    </source>
</evidence>
<dbReference type="Pfam" id="PF01068">
    <property type="entry name" value="DNA_ligase_A_M"/>
    <property type="match status" value="1"/>
</dbReference>
<comment type="similarity">
    <text evidence="1">Belongs to the ATP-dependent DNA ligase family.</text>
</comment>
<dbReference type="PANTHER" id="PTHR45674:SF4">
    <property type="entry name" value="DNA LIGASE 1"/>
    <property type="match status" value="1"/>
</dbReference>
<dbReference type="GO" id="GO:0006281">
    <property type="term" value="P:DNA repair"/>
    <property type="evidence" value="ECO:0007669"/>
    <property type="project" value="InterPro"/>
</dbReference>
<name>A0A5C4MUR4_9ACTN</name>
<dbReference type="Pfam" id="PF04679">
    <property type="entry name" value="DNA_ligase_A_C"/>
    <property type="match status" value="1"/>
</dbReference>
<dbReference type="CDD" id="cd07971">
    <property type="entry name" value="OBF_DNA_ligase_LigD"/>
    <property type="match status" value="1"/>
</dbReference>
<keyword evidence="3 8" id="KW-0436">Ligase</keyword>
<organism evidence="8 9">
    <name type="scientific">Mumia zhuanghuii</name>
    <dbReference type="NCBI Taxonomy" id="2585211"/>
    <lineage>
        <taxon>Bacteria</taxon>
        <taxon>Bacillati</taxon>
        <taxon>Actinomycetota</taxon>
        <taxon>Actinomycetes</taxon>
        <taxon>Propionibacteriales</taxon>
        <taxon>Nocardioidaceae</taxon>
        <taxon>Mumia</taxon>
    </lineage>
</organism>
<feature type="domain" description="ATP-dependent DNA ligase family profile" evidence="6">
    <location>
        <begin position="104"/>
        <end position="195"/>
    </location>
</feature>
<evidence type="ECO:0000256" key="3">
    <source>
        <dbReference type="ARBA" id="ARBA00022598"/>
    </source>
</evidence>
<reference evidence="8 9" key="1">
    <citation type="submission" date="2019-05" db="EMBL/GenBank/DDBJ databases">
        <title>Mumia sp. nov., isolated from the intestinal contents of plateau pika (Ochotona curzoniae) in the Qinghai-Tibet plateau of China.</title>
        <authorList>
            <person name="Tian Z."/>
        </authorList>
    </citation>
    <scope>NUCLEOTIDE SEQUENCE [LARGE SCALE GENOMIC DNA]</scope>
    <source>
        <strain evidence="9">527</strain>
        <strain evidence="8">Z527</strain>
    </source>
</reference>
<dbReference type="Gene3D" id="3.30.1490.70">
    <property type="match status" value="1"/>
</dbReference>
<sequence length="329" mass="36839">MATPWIAPMLATLSSRRFDDPAWVFERKLDGERLMAVREGSTVRLWTRNRIDVSASYPEIVSALRALDGPQDWVIDGELCAMRGDETSFEDLQKRMHVSDARVIANAGVTLAYWVFDLPRFDGHDLCPLPLTARKGALRDAFSLTGPLRLSEHQVKDGLAMFHHAEQVGWEGVMAKRAASPYQPGRRSPDWLKLKVVRGQELVVGGWTDPQGSRSGLGALLLGYYEDGALRYAGKVGTGFDERTLAELARLLAPLARENNPFTESATEIRKASRTSPAQTHWVEPRLVVEIGFSEWTRDGRLRHPRYQGLRDDKDAGDVVREEPRPIGP</sequence>
<dbReference type="GO" id="GO:0006310">
    <property type="term" value="P:DNA recombination"/>
    <property type="evidence" value="ECO:0007669"/>
    <property type="project" value="InterPro"/>
</dbReference>
<dbReference type="GO" id="GO:0005524">
    <property type="term" value="F:ATP binding"/>
    <property type="evidence" value="ECO:0007669"/>
    <property type="project" value="InterPro"/>
</dbReference>
<dbReference type="RefSeq" id="WP_139105713.1">
    <property type="nucleotide sequence ID" value="NZ_VDFR01000041.1"/>
</dbReference>
<dbReference type="InterPro" id="IPR014146">
    <property type="entry name" value="LigD_ligase_dom"/>
</dbReference>
<dbReference type="EMBL" id="VDFR01000048">
    <property type="protein sequence ID" value="TNC47031.1"/>
    <property type="molecule type" value="Genomic_DNA"/>
</dbReference>
<dbReference type="PROSITE" id="PS00333">
    <property type="entry name" value="DNA_LIGASE_A2"/>
    <property type="match status" value="1"/>
</dbReference>
<feature type="region of interest" description="Disordered" evidence="5">
    <location>
        <begin position="307"/>
        <end position="329"/>
    </location>
</feature>
<dbReference type="EMBL" id="VDFR01000041">
    <property type="protein sequence ID" value="TNC47844.1"/>
    <property type="molecule type" value="Genomic_DNA"/>
</dbReference>
<dbReference type="InterPro" id="IPR012309">
    <property type="entry name" value="DNA_ligase_ATP-dep_C"/>
</dbReference>
<dbReference type="SUPFAM" id="SSF50249">
    <property type="entry name" value="Nucleic acid-binding proteins"/>
    <property type="match status" value="1"/>
</dbReference>
<dbReference type="NCBIfam" id="TIGR02779">
    <property type="entry name" value="NHEJ_ligase_lig"/>
    <property type="match status" value="1"/>
</dbReference>
<accession>A0A5C4MUR4</accession>
<evidence type="ECO:0000256" key="1">
    <source>
        <dbReference type="ARBA" id="ARBA00007572"/>
    </source>
</evidence>
<gene>
    <name evidence="8" type="ORF">FHE65_08655</name>
    <name evidence="7" type="ORF">FHE65_10410</name>
</gene>
<dbReference type="InterPro" id="IPR012340">
    <property type="entry name" value="NA-bd_OB-fold"/>
</dbReference>
<dbReference type="Gene3D" id="2.40.50.140">
    <property type="entry name" value="Nucleic acid-binding proteins"/>
    <property type="match status" value="1"/>
</dbReference>
<dbReference type="Proteomes" id="UP000306740">
    <property type="component" value="Unassembled WGS sequence"/>
</dbReference>
<comment type="catalytic activity">
    <reaction evidence="4">
        <text>ATP + (deoxyribonucleotide)n-3'-hydroxyl + 5'-phospho-(deoxyribonucleotide)m = (deoxyribonucleotide)n+m + AMP + diphosphate.</text>
        <dbReference type="EC" id="6.5.1.1"/>
    </reaction>
</comment>
<dbReference type="PROSITE" id="PS50160">
    <property type="entry name" value="DNA_LIGASE_A3"/>
    <property type="match status" value="1"/>
</dbReference>